<organism evidence="2 3">
    <name type="scientific">Hermetia illucens</name>
    <name type="common">Black soldier fly</name>
    <dbReference type="NCBI Taxonomy" id="343691"/>
    <lineage>
        <taxon>Eukaryota</taxon>
        <taxon>Metazoa</taxon>
        <taxon>Ecdysozoa</taxon>
        <taxon>Arthropoda</taxon>
        <taxon>Hexapoda</taxon>
        <taxon>Insecta</taxon>
        <taxon>Pterygota</taxon>
        <taxon>Neoptera</taxon>
        <taxon>Endopterygota</taxon>
        <taxon>Diptera</taxon>
        <taxon>Brachycera</taxon>
        <taxon>Stratiomyomorpha</taxon>
        <taxon>Stratiomyidae</taxon>
        <taxon>Hermetiinae</taxon>
        <taxon>Hermetia</taxon>
    </lineage>
</organism>
<evidence type="ECO:0000313" key="2">
    <source>
        <dbReference type="EMBL" id="CAD7088141.1"/>
    </source>
</evidence>
<evidence type="ECO:0000256" key="1">
    <source>
        <dbReference type="SAM" id="MobiDB-lite"/>
    </source>
</evidence>
<dbReference type="SUPFAM" id="SSF47095">
    <property type="entry name" value="HMG-box"/>
    <property type="match status" value="1"/>
</dbReference>
<feature type="compositionally biased region" description="Polar residues" evidence="1">
    <location>
        <begin position="1"/>
        <end position="10"/>
    </location>
</feature>
<dbReference type="GO" id="GO:0005634">
    <property type="term" value="C:nucleus"/>
    <property type="evidence" value="ECO:0007669"/>
    <property type="project" value="UniProtKB-ARBA"/>
</dbReference>
<sequence length="121" mass="14411">MDSSESNATSEIPVKNPETSRNPFINYLIEIRQNNPHLLPTQAVSLAAIQWKIMPKNARQRYDECAKRARYVYKSRNKSLNRVLRYLRRATQHPCKIEPIEVLNASKYLKRWKLRVFRNLR</sequence>
<dbReference type="EMBL" id="LR899012">
    <property type="protein sequence ID" value="CAD7088141.1"/>
    <property type="molecule type" value="Genomic_DNA"/>
</dbReference>
<dbReference type="InParanoid" id="A0A7R8YZV6"/>
<dbReference type="FunCoup" id="A0A7R8YZV6">
    <property type="interactions" value="7"/>
</dbReference>
<reference evidence="2 3" key="1">
    <citation type="submission" date="2020-11" db="EMBL/GenBank/DDBJ databases">
        <authorList>
            <person name="Wallbank WR R."/>
            <person name="Pardo Diaz C."/>
            <person name="Kozak K."/>
            <person name="Martin S."/>
            <person name="Jiggins C."/>
            <person name="Moest M."/>
            <person name="Warren A I."/>
            <person name="Generalovic N T."/>
            <person name="Byers J.R.P. K."/>
            <person name="Montejo-Kovacevich G."/>
            <person name="Yen C E."/>
        </authorList>
    </citation>
    <scope>NUCLEOTIDE SEQUENCE [LARGE SCALE GENOMIC DNA]</scope>
</reference>
<protein>
    <recommendedName>
        <fullName evidence="4">HMG box domain-containing protein</fullName>
    </recommendedName>
</protein>
<name>A0A7R8YZV6_HERIL</name>
<dbReference type="InterPro" id="IPR036910">
    <property type="entry name" value="HMG_box_dom_sf"/>
</dbReference>
<gene>
    <name evidence="2" type="ORF">HERILL_LOCUS10792</name>
</gene>
<dbReference type="OrthoDB" id="7675944at2759"/>
<evidence type="ECO:0000313" key="3">
    <source>
        <dbReference type="Proteomes" id="UP000594454"/>
    </source>
</evidence>
<dbReference type="AlphaFoldDB" id="A0A7R8YZV6"/>
<proteinExistence type="predicted"/>
<feature type="region of interest" description="Disordered" evidence="1">
    <location>
        <begin position="1"/>
        <end position="20"/>
    </location>
</feature>
<dbReference type="Proteomes" id="UP000594454">
    <property type="component" value="Chromosome 4"/>
</dbReference>
<accession>A0A7R8YZV6</accession>
<dbReference type="CDD" id="cd00084">
    <property type="entry name" value="HMG-box_SF"/>
    <property type="match status" value="1"/>
</dbReference>
<dbReference type="Gene3D" id="1.10.30.10">
    <property type="entry name" value="High mobility group box domain"/>
    <property type="match status" value="1"/>
</dbReference>
<keyword evidence="3" id="KW-1185">Reference proteome</keyword>
<evidence type="ECO:0008006" key="4">
    <source>
        <dbReference type="Google" id="ProtNLM"/>
    </source>
</evidence>